<accession>A0A939T584</accession>
<dbReference type="RefSeq" id="WP_208257086.1">
    <property type="nucleotide sequence ID" value="NZ_JAGEOJ010000007.1"/>
</dbReference>
<proteinExistence type="predicted"/>
<gene>
    <name evidence="1" type="ORF">J4573_19070</name>
</gene>
<dbReference type="Proteomes" id="UP000669179">
    <property type="component" value="Unassembled WGS sequence"/>
</dbReference>
<evidence type="ECO:0000313" key="1">
    <source>
        <dbReference type="EMBL" id="MBO2449214.1"/>
    </source>
</evidence>
<dbReference type="AlphaFoldDB" id="A0A939T584"/>
<evidence type="ECO:0000313" key="2">
    <source>
        <dbReference type="Proteomes" id="UP000669179"/>
    </source>
</evidence>
<keyword evidence="2" id="KW-1185">Reference proteome</keyword>
<reference evidence="1" key="1">
    <citation type="submission" date="2021-03" db="EMBL/GenBank/DDBJ databases">
        <authorList>
            <person name="Kanchanasin P."/>
            <person name="Saeng-In P."/>
            <person name="Phongsopitanun W."/>
            <person name="Yuki M."/>
            <person name="Kudo T."/>
            <person name="Ohkuma M."/>
            <person name="Tanasupawat S."/>
        </authorList>
    </citation>
    <scope>NUCLEOTIDE SEQUENCE</scope>
    <source>
        <strain evidence="1">GKU 128</strain>
    </source>
</reference>
<dbReference type="EMBL" id="JAGEOJ010000007">
    <property type="protein sequence ID" value="MBO2449214.1"/>
    <property type="molecule type" value="Genomic_DNA"/>
</dbReference>
<protein>
    <submittedName>
        <fullName evidence="1">Uncharacterized protein</fullName>
    </submittedName>
</protein>
<comment type="caution">
    <text evidence="1">The sequence shown here is derived from an EMBL/GenBank/DDBJ whole genome shotgun (WGS) entry which is preliminary data.</text>
</comment>
<name>A0A939T584_9ACTN</name>
<organism evidence="1 2">
    <name type="scientific">Actinomadura barringtoniae</name>
    <dbReference type="NCBI Taxonomy" id="1427535"/>
    <lineage>
        <taxon>Bacteria</taxon>
        <taxon>Bacillati</taxon>
        <taxon>Actinomycetota</taxon>
        <taxon>Actinomycetes</taxon>
        <taxon>Streptosporangiales</taxon>
        <taxon>Thermomonosporaceae</taxon>
        <taxon>Actinomadura</taxon>
    </lineage>
</organism>
<sequence length="56" mass="6531">MTFKRCVQLGRAVGVERVDLVYLVGRQWASQRPPNEDHADRLDRHFNLNGHFGRLV</sequence>